<dbReference type="Proteomes" id="UP000276133">
    <property type="component" value="Unassembled WGS sequence"/>
</dbReference>
<sequence length="176" mass="20808">LPFENIFLSRFCHTSAFTYASESQEKSDIDDILDKIESISKVEWDGESKTLILKKIDNHNWQIVPNAVQRLLKFDTLLEKFSLYQKKLKSNRESNSSSNECRQHFSSSDSNEENYAHPEDILWEYDAILNERNIDAFHFSSWENESMVNCIFSRKRRLPVKKLVHIEEIDKPTEIF</sequence>
<evidence type="ECO:0000313" key="2">
    <source>
        <dbReference type="EMBL" id="RNA01395.1"/>
    </source>
</evidence>
<dbReference type="AlphaFoldDB" id="A0A3M7PRK2"/>
<feature type="region of interest" description="Disordered" evidence="1">
    <location>
        <begin position="93"/>
        <end position="113"/>
    </location>
</feature>
<name>A0A3M7PRK2_BRAPC</name>
<organism evidence="2 3">
    <name type="scientific">Brachionus plicatilis</name>
    <name type="common">Marine rotifer</name>
    <name type="synonym">Brachionus muelleri</name>
    <dbReference type="NCBI Taxonomy" id="10195"/>
    <lineage>
        <taxon>Eukaryota</taxon>
        <taxon>Metazoa</taxon>
        <taxon>Spiralia</taxon>
        <taxon>Gnathifera</taxon>
        <taxon>Rotifera</taxon>
        <taxon>Eurotatoria</taxon>
        <taxon>Monogononta</taxon>
        <taxon>Pseudotrocha</taxon>
        <taxon>Ploima</taxon>
        <taxon>Brachionidae</taxon>
        <taxon>Brachionus</taxon>
    </lineage>
</organism>
<proteinExistence type="predicted"/>
<reference evidence="2 3" key="1">
    <citation type="journal article" date="2018" name="Sci. Rep.">
        <title>Genomic signatures of local adaptation to the degree of environmental predictability in rotifers.</title>
        <authorList>
            <person name="Franch-Gras L."/>
            <person name="Hahn C."/>
            <person name="Garcia-Roger E.M."/>
            <person name="Carmona M.J."/>
            <person name="Serra M."/>
            <person name="Gomez A."/>
        </authorList>
    </citation>
    <scope>NUCLEOTIDE SEQUENCE [LARGE SCALE GENOMIC DNA]</scope>
    <source>
        <strain evidence="2">HYR1</strain>
    </source>
</reference>
<keyword evidence="3" id="KW-1185">Reference proteome</keyword>
<dbReference type="EMBL" id="REGN01009349">
    <property type="protein sequence ID" value="RNA01395.1"/>
    <property type="molecule type" value="Genomic_DNA"/>
</dbReference>
<evidence type="ECO:0000313" key="3">
    <source>
        <dbReference type="Proteomes" id="UP000276133"/>
    </source>
</evidence>
<protein>
    <submittedName>
        <fullName evidence="2">Uncharacterized protein</fullName>
    </submittedName>
</protein>
<accession>A0A3M7PRK2</accession>
<comment type="caution">
    <text evidence="2">The sequence shown here is derived from an EMBL/GenBank/DDBJ whole genome shotgun (WGS) entry which is preliminary data.</text>
</comment>
<gene>
    <name evidence="2" type="ORF">BpHYR1_007796</name>
</gene>
<feature type="non-terminal residue" evidence="2">
    <location>
        <position position="1"/>
    </location>
</feature>
<evidence type="ECO:0000256" key="1">
    <source>
        <dbReference type="SAM" id="MobiDB-lite"/>
    </source>
</evidence>